<dbReference type="AlphaFoldDB" id="A0A3G3IIL4"/>
<evidence type="ECO:0000313" key="2">
    <source>
        <dbReference type="Proteomes" id="UP000273278"/>
    </source>
</evidence>
<dbReference type="OMA" id="WEVWLAD"/>
<dbReference type="SUPFAM" id="SSF50118">
    <property type="entry name" value="Cell growth inhibitor/plasmid maintenance toxic component"/>
    <property type="match status" value="1"/>
</dbReference>
<sequence length="115" mass="12510">MKINYKPNGGGPAKRNPPKQWEVWLADAPFGAEGKKRCPVLVGKRGGMSYAVYEIIPSSLRGGQDVVITDLLRCGLEKPSAVRVRSSASIEMNAFVQKMGDLDQADISKCISAMR</sequence>
<proteinExistence type="predicted"/>
<organism evidence="1 2">
    <name type="scientific">Methanomethylophilus alvi</name>
    <dbReference type="NCBI Taxonomy" id="1291540"/>
    <lineage>
        <taxon>Archaea</taxon>
        <taxon>Methanobacteriati</taxon>
        <taxon>Thermoplasmatota</taxon>
        <taxon>Thermoplasmata</taxon>
        <taxon>Methanomassiliicoccales</taxon>
        <taxon>Methanomethylophilaceae</taxon>
        <taxon>Methanomethylophilus</taxon>
    </lineage>
</organism>
<evidence type="ECO:0000313" key="1">
    <source>
        <dbReference type="EMBL" id="AYQ55404.1"/>
    </source>
</evidence>
<dbReference type="RefSeq" id="WP_015505166.1">
    <property type="nucleotide sequence ID" value="NZ_CAYARL010000031.1"/>
</dbReference>
<dbReference type="EMBL" id="CP017686">
    <property type="protein sequence ID" value="AYQ55404.1"/>
    <property type="molecule type" value="Genomic_DNA"/>
</dbReference>
<dbReference type="Proteomes" id="UP000273278">
    <property type="component" value="Chromosome"/>
</dbReference>
<reference evidence="1 2" key="1">
    <citation type="submission" date="2016-10" db="EMBL/GenBank/DDBJ databases">
        <title>Complete genome of the TMA-utilizing, human hosted archaeon Methanomethylophilus alvus Gen. nov, sp. nov., strain Mx-05, derived from a pure culture.</title>
        <authorList>
            <person name="Brugere J.-F."/>
            <person name="Ben Hania W."/>
            <person name="Chaudhary P.P."/>
            <person name="Gaci N."/>
            <person name="Borrel G."/>
            <person name="Cao Van Tuat L."/>
            <person name="Fardeau M.-L."/>
            <person name="Harris H.M.B."/>
            <person name="O'Toole P.W."/>
            <person name="Ollivier B."/>
        </authorList>
    </citation>
    <scope>NUCLEOTIDE SEQUENCE [LARGE SCALE GENOMIC DNA]</scope>
    <source>
        <strain evidence="1 2">Mx-05</strain>
    </source>
</reference>
<evidence type="ECO:0008006" key="3">
    <source>
        <dbReference type="Google" id="ProtNLM"/>
    </source>
</evidence>
<name>A0A3G3IIL4_9ARCH</name>
<accession>A0A3G3IIL4</accession>
<dbReference type="GeneID" id="41322053"/>
<gene>
    <name evidence="1" type="ORF">BKD89_06280</name>
</gene>
<protein>
    <recommendedName>
        <fullName evidence="3">Type II toxin-antitoxin system PemK/MazF family toxin</fullName>
    </recommendedName>
</protein>